<dbReference type="GO" id="GO:0005524">
    <property type="term" value="F:ATP binding"/>
    <property type="evidence" value="ECO:0007669"/>
    <property type="project" value="UniProtKB-KW"/>
</dbReference>
<dbReference type="Gene3D" id="3.40.50.720">
    <property type="entry name" value="NAD(P)-binding Rossmann-like Domain"/>
    <property type="match status" value="1"/>
</dbReference>
<dbReference type="Pfam" id="PF00581">
    <property type="entry name" value="Rhodanese"/>
    <property type="match status" value="1"/>
</dbReference>
<dbReference type="CDD" id="cd00757">
    <property type="entry name" value="ThiF_MoeB_HesA_family"/>
    <property type="match status" value="1"/>
</dbReference>
<proteinExistence type="predicted"/>
<dbReference type="InterPro" id="IPR045886">
    <property type="entry name" value="ThiF/MoeB/HesA"/>
</dbReference>
<dbReference type="Pfam" id="PF00899">
    <property type="entry name" value="ThiF"/>
    <property type="match status" value="1"/>
</dbReference>
<dbReference type="PANTHER" id="PTHR10953">
    <property type="entry name" value="UBIQUITIN-ACTIVATING ENZYME E1"/>
    <property type="match status" value="1"/>
</dbReference>
<dbReference type="GO" id="GO:0004792">
    <property type="term" value="F:thiosulfate-cyanide sulfurtransferase activity"/>
    <property type="evidence" value="ECO:0007669"/>
    <property type="project" value="TreeGrafter"/>
</dbReference>
<protein>
    <submittedName>
        <fullName evidence="6">Molybdate synthesis cofactor protein CNX5</fullName>
    </submittedName>
</protein>
<keyword evidence="7" id="KW-1185">Reference proteome</keyword>
<sequence length="511" mass="54373">MPAPSSKRRRTSSSSADADAADADADAALPPAARWTGALSSADASRYARHVSLPSFGALKQAALHRARVLIVGLGGLGSPASMYLVSSGLGSVTLADADVVELSNIHRQIAHRESAVGLAKVASAAATLRAMNSRCDVRTVEARLAPANALDLVRGHDVVLDCTDDVKTRYVISDACASAGVPLVAAAAVGTEGQLTVYCRASAKSVGGVAANTSEKETVAALPLDEEEEEVPPCYRCVFPTPPATRDCASCAGSGVLGPVPGVMGVLQATECIKVLTKHLGRGGGERTLAGRLLMYDAFGGGSMFTHVKLRKRRADCVACGADGTSSGGAWMKTYDYDAFINGNNACAAVKKEAGEEGDGRELYARNLERITPTELREMLTTPTGRGLDVVDVRPRGLYDAAALPGARHVSEYVFPNLWCERPDVMNAAWDRKKPTIVFVCSRGIASKRAAEKYAREIYDEYTTLRDERRKGRTVYGEPELPENMVRILDVVGGMERWRADVDPTFPKLV</sequence>
<dbReference type="eggNOG" id="KOG2017">
    <property type="taxonomic scope" value="Eukaryota"/>
</dbReference>
<dbReference type="SUPFAM" id="SSF52821">
    <property type="entry name" value="Rhodanese/Cell cycle control phosphatase"/>
    <property type="match status" value="1"/>
</dbReference>
<dbReference type="OrthoDB" id="10261062at2759"/>
<dbReference type="RefSeq" id="XP_003061701.1">
    <property type="nucleotide sequence ID" value="XM_003061655.1"/>
</dbReference>
<dbReference type="GO" id="GO:0016779">
    <property type="term" value="F:nucleotidyltransferase activity"/>
    <property type="evidence" value="ECO:0007669"/>
    <property type="project" value="TreeGrafter"/>
</dbReference>
<gene>
    <name evidence="6" type="primary">CNX5</name>
    <name evidence="6" type="ORF">MICPUCDRAFT_51160</name>
</gene>
<dbReference type="InterPro" id="IPR035985">
    <property type="entry name" value="Ubiquitin-activating_enz"/>
</dbReference>
<accession>C1N0V0</accession>
<reference evidence="6 7" key="1">
    <citation type="journal article" date="2009" name="Science">
        <title>Green evolution and dynamic adaptations revealed by genomes of the marine picoeukaryotes Micromonas.</title>
        <authorList>
            <person name="Worden A.Z."/>
            <person name="Lee J.H."/>
            <person name="Mock T."/>
            <person name="Rouze P."/>
            <person name="Simmons M.P."/>
            <person name="Aerts A.L."/>
            <person name="Allen A.E."/>
            <person name="Cuvelier M.L."/>
            <person name="Derelle E."/>
            <person name="Everett M.V."/>
            <person name="Foulon E."/>
            <person name="Grimwood J."/>
            <person name="Gundlach H."/>
            <person name="Henrissat B."/>
            <person name="Napoli C."/>
            <person name="McDonald S.M."/>
            <person name="Parker M.S."/>
            <person name="Rombauts S."/>
            <person name="Salamov A."/>
            <person name="Von Dassow P."/>
            <person name="Badger J.H."/>
            <person name="Coutinho P.M."/>
            <person name="Demir E."/>
            <person name="Dubchak I."/>
            <person name="Gentemann C."/>
            <person name="Eikrem W."/>
            <person name="Gready J.E."/>
            <person name="John U."/>
            <person name="Lanier W."/>
            <person name="Lindquist E.A."/>
            <person name="Lucas S."/>
            <person name="Mayer K.F."/>
            <person name="Moreau H."/>
            <person name="Not F."/>
            <person name="Otillar R."/>
            <person name="Panaud O."/>
            <person name="Pangilinan J."/>
            <person name="Paulsen I."/>
            <person name="Piegu B."/>
            <person name="Poliakov A."/>
            <person name="Robbens S."/>
            <person name="Schmutz J."/>
            <person name="Toulza E."/>
            <person name="Wyss T."/>
            <person name="Zelensky A."/>
            <person name="Zhou K."/>
            <person name="Armbrust E.V."/>
            <person name="Bhattacharya D."/>
            <person name="Goodenough U.W."/>
            <person name="Van de Peer Y."/>
            <person name="Grigoriev I.V."/>
        </authorList>
    </citation>
    <scope>NUCLEOTIDE SEQUENCE [LARGE SCALE GENOMIC DNA]</scope>
    <source>
        <strain evidence="6 7">CCMP1545</strain>
    </source>
</reference>
<feature type="region of interest" description="Disordered" evidence="4">
    <location>
        <begin position="1"/>
        <end position="25"/>
    </location>
</feature>
<keyword evidence="2" id="KW-0547">Nucleotide-binding</keyword>
<dbReference type="GeneID" id="9686896"/>
<dbReference type="PROSITE" id="PS50206">
    <property type="entry name" value="RHODANESE_3"/>
    <property type="match status" value="1"/>
</dbReference>
<dbReference type="PANTHER" id="PTHR10953:SF102">
    <property type="entry name" value="ADENYLYLTRANSFERASE AND SULFURTRANSFERASE MOCS3"/>
    <property type="match status" value="1"/>
</dbReference>
<keyword evidence="3" id="KW-0067">ATP-binding</keyword>
<dbReference type="Gene3D" id="3.40.250.10">
    <property type="entry name" value="Rhodanese-like domain"/>
    <property type="match status" value="1"/>
</dbReference>
<dbReference type="AlphaFoldDB" id="C1N0V0"/>
<evidence type="ECO:0000256" key="4">
    <source>
        <dbReference type="SAM" id="MobiDB-lite"/>
    </source>
</evidence>
<name>C1N0V0_MICPC</name>
<dbReference type="GO" id="GO:0005737">
    <property type="term" value="C:cytoplasm"/>
    <property type="evidence" value="ECO:0007669"/>
    <property type="project" value="TreeGrafter"/>
</dbReference>
<dbReference type="KEGG" id="mpp:MICPUCDRAFT_51160"/>
<dbReference type="InterPro" id="IPR036873">
    <property type="entry name" value="Rhodanese-like_dom_sf"/>
</dbReference>
<dbReference type="SMART" id="SM00450">
    <property type="entry name" value="RHOD"/>
    <property type="match status" value="1"/>
</dbReference>
<dbReference type="Proteomes" id="UP000001876">
    <property type="component" value="Unassembled WGS sequence"/>
</dbReference>
<evidence type="ECO:0000256" key="3">
    <source>
        <dbReference type="ARBA" id="ARBA00022840"/>
    </source>
</evidence>
<keyword evidence="1" id="KW-0808">Transferase</keyword>
<dbReference type="EMBL" id="GG663744">
    <property type="protein sequence ID" value="EEH54331.1"/>
    <property type="molecule type" value="Genomic_DNA"/>
</dbReference>
<dbReference type="InterPro" id="IPR001763">
    <property type="entry name" value="Rhodanese-like_dom"/>
</dbReference>
<feature type="compositionally biased region" description="Basic residues" evidence="4">
    <location>
        <begin position="1"/>
        <end position="11"/>
    </location>
</feature>
<evidence type="ECO:0000259" key="5">
    <source>
        <dbReference type="PROSITE" id="PS50206"/>
    </source>
</evidence>
<dbReference type="InterPro" id="IPR000594">
    <property type="entry name" value="ThiF_NAD_FAD-bd"/>
</dbReference>
<evidence type="ECO:0000256" key="1">
    <source>
        <dbReference type="ARBA" id="ARBA00022679"/>
    </source>
</evidence>
<evidence type="ECO:0000313" key="7">
    <source>
        <dbReference type="Proteomes" id="UP000001876"/>
    </source>
</evidence>
<dbReference type="STRING" id="564608.C1N0V0"/>
<dbReference type="FunFam" id="3.40.50.720:FF:000033">
    <property type="entry name" value="Adenylyltransferase and sulfurtransferase MOCS3"/>
    <property type="match status" value="1"/>
</dbReference>
<organism evidence="7">
    <name type="scientific">Micromonas pusilla (strain CCMP1545)</name>
    <name type="common">Picoplanktonic green alga</name>
    <dbReference type="NCBI Taxonomy" id="564608"/>
    <lineage>
        <taxon>Eukaryota</taxon>
        <taxon>Viridiplantae</taxon>
        <taxon>Chlorophyta</taxon>
        <taxon>Mamiellophyceae</taxon>
        <taxon>Mamiellales</taxon>
        <taxon>Mamiellaceae</taxon>
        <taxon>Micromonas</taxon>
    </lineage>
</organism>
<evidence type="ECO:0000256" key="2">
    <source>
        <dbReference type="ARBA" id="ARBA00022741"/>
    </source>
</evidence>
<dbReference type="SUPFAM" id="SSF69572">
    <property type="entry name" value="Activating enzymes of the ubiquitin-like proteins"/>
    <property type="match status" value="1"/>
</dbReference>
<feature type="domain" description="Rhodanese" evidence="5">
    <location>
        <begin position="385"/>
        <end position="508"/>
    </location>
</feature>
<dbReference type="GO" id="GO:0008641">
    <property type="term" value="F:ubiquitin-like modifier activating enzyme activity"/>
    <property type="evidence" value="ECO:0007669"/>
    <property type="project" value="InterPro"/>
</dbReference>
<evidence type="ECO:0000313" key="6">
    <source>
        <dbReference type="EMBL" id="EEH54331.1"/>
    </source>
</evidence>